<reference evidence="1" key="1">
    <citation type="submission" date="2018-02" db="EMBL/GenBank/DDBJ databases">
        <title>Rhizophora mucronata_Transcriptome.</title>
        <authorList>
            <person name="Meera S.P."/>
            <person name="Sreeshan A."/>
            <person name="Augustine A."/>
        </authorList>
    </citation>
    <scope>NUCLEOTIDE SEQUENCE</scope>
    <source>
        <tissue evidence="1">Leaf</tissue>
    </source>
</reference>
<organism evidence="1">
    <name type="scientific">Rhizophora mucronata</name>
    <name type="common">Asiatic mangrove</name>
    <dbReference type="NCBI Taxonomy" id="61149"/>
    <lineage>
        <taxon>Eukaryota</taxon>
        <taxon>Viridiplantae</taxon>
        <taxon>Streptophyta</taxon>
        <taxon>Embryophyta</taxon>
        <taxon>Tracheophyta</taxon>
        <taxon>Spermatophyta</taxon>
        <taxon>Magnoliopsida</taxon>
        <taxon>eudicotyledons</taxon>
        <taxon>Gunneridae</taxon>
        <taxon>Pentapetalae</taxon>
        <taxon>rosids</taxon>
        <taxon>fabids</taxon>
        <taxon>Malpighiales</taxon>
        <taxon>Rhizophoraceae</taxon>
        <taxon>Rhizophora</taxon>
    </lineage>
</organism>
<accession>A0A2P2NCA6</accession>
<proteinExistence type="predicted"/>
<protein>
    <submittedName>
        <fullName evidence="1">Uncharacterized protein</fullName>
    </submittedName>
</protein>
<evidence type="ECO:0000313" key="1">
    <source>
        <dbReference type="EMBL" id="MBX40074.1"/>
    </source>
</evidence>
<name>A0A2P2NCA6_RHIMU</name>
<dbReference type="AlphaFoldDB" id="A0A2P2NCA6"/>
<sequence>MYRRRSSRDPLVGRRSCEFLDNVPEIILVYIVNRRLVLSLLLLCRLLLLL</sequence>
<dbReference type="EMBL" id="GGEC01059590">
    <property type="protein sequence ID" value="MBX40074.1"/>
    <property type="molecule type" value="Transcribed_RNA"/>
</dbReference>